<keyword evidence="4" id="KW-0614">Plasmid</keyword>
<evidence type="ECO:0000256" key="2">
    <source>
        <dbReference type="ARBA" id="ARBA00022729"/>
    </source>
</evidence>
<protein>
    <submittedName>
        <fullName evidence="4">P-type conjugative transfer protein TrbG</fullName>
    </submittedName>
</protein>
<dbReference type="Gene3D" id="2.60.40.2500">
    <property type="match status" value="1"/>
</dbReference>
<evidence type="ECO:0000256" key="3">
    <source>
        <dbReference type="SAM" id="SignalP"/>
    </source>
</evidence>
<dbReference type="InParanoid" id="A0A6G9IE55"/>
<dbReference type="InterPro" id="IPR038161">
    <property type="entry name" value="VirB9/CagX/TrbG_C_sf"/>
</dbReference>
<proteinExistence type="inferred from homology"/>
<comment type="similarity">
    <text evidence="1">Belongs to the TrbG/VirB9 family.</text>
</comment>
<keyword evidence="5" id="KW-1185">Reference proteome</keyword>
<evidence type="ECO:0000313" key="4">
    <source>
        <dbReference type="EMBL" id="QIQ22518.1"/>
    </source>
</evidence>
<dbReference type="CDD" id="cd06911">
    <property type="entry name" value="VirB9_CagX_TrbG"/>
    <property type="match status" value="1"/>
</dbReference>
<name>A0A6G9IE55_9GAMM</name>
<dbReference type="AlphaFoldDB" id="A0A6G9IE55"/>
<feature type="chain" id="PRO_5026322491" evidence="3">
    <location>
        <begin position="19"/>
        <end position="294"/>
    </location>
</feature>
<organism evidence="4 5">
    <name type="scientific">Zophobihabitans entericus</name>
    <dbReference type="NCBI Taxonomy" id="1635327"/>
    <lineage>
        <taxon>Bacteria</taxon>
        <taxon>Pseudomonadati</taxon>
        <taxon>Pseudomonadota</taxon>
        <taxon>Gammaproteobacteria</taxon>
        <taxon>Orbales</taxon>
        <taxon>Orbaceae</taxon>
        <taxon>Zophobihabitans</taxon>
    </lineage>
</organism>
<dbReference type="NCBIfam" id="TIGR02775">
    <property type="entry name" value="TrbG_Ti"/>
    <property type="match status" value="1"/>
</dbReference>
<dbReference type="RefSeq" id="WP_166917814.1">
    <property type="nucleotide sequence ID" value="NZ_CP050254.1"/>
</dbReference>
<gene>
    <name evidence="4" type="primary">trbG</name>
    <name evidence="4" type="ORF">IPMB12_11975</name>
</gene>
<sequence>MKKILLSLFIFYSLSAAASSTDKLADLYFSNADPKLTTQEKAAIAIAEKWAGDVSSGMKPVRGADGSIKYLFGAQQVSIVCAVMRVCDLALQPGELVNGLHVGDSGRWIIEPAVSGSGAGEVIHVLIKPFDVGLETTLFIATNRRTYNINLKSHRTQYMPAVSFTYPEEAIAKWDLIKSQTTKQFEDNIIPQTGEYLGNLDFKYSISGSASWKPVRVYNDGVKTIIQMPSSMANKEAPTLLVIRQNKGLFNKDETVMVNYRLQGDRYIVDAIFDKAILITGVGSGQSKITITKE</sequence>
<dbReference type="EMBL" id="CP050254">
    <property type="protein sequence ID" value="QIQ22518.1"/>
    <property type="molecule type" value="Genomic_DNA"/>
</dbReference>
<dbReference type="Proteomes" id="UP000501168">
    <property type="component" value="Plasmid pIPMB12"/>
</dbReference>
<dbReference type="InterPro" id="IPR014142">
    <property type="entry name" value="TrbG_Ti"/>
</dbReference>
<dbReference type="InterPro" id="IPR033645">
    <property type="entry name" value="VirB9/CagX/TrbG_C"/>
</dbReference>
<dbReference type="InterPro" id="IPR010258">
    <property type="entry name" value="Conjugal_tfr_TrbG/VirB9/CagX"/>
</dbReference>
<evidence type="ECO:0000256" key="1">
    <source>
        <dbReference type="ARBA" id="ARBA00006135"/>
    </source>
</evidence>
<reference evidence="4 5" key="1">
    <citation type="submission" date="2020-03" db="EMBL/GenBank/DDBJ databases">
        <title>Complete genome sequence of Orbus sp. IPMB12 (BCRC 80908).</title>
        <authorList>
            <person name="Lo W.-S."/>
            <person name="Chang T.-H."/>
            <person name="Kuo C.-H."/>
        </authorList>
    </citation>
    <scope>NUCLEOTIDE SEQUENCE [LARGE SCALE GENOMIC DNA]</scope>
    <source>
        <strain evidence="4 5">IPMB12</strain>
        <plasmid evidence="5">pipmb12</plasmid>
    </source>
</reference>
<evidence type="ECO:0000313" key="5">
    <source>
        <dbReference type="Proteomes" id="UP000501168"/>
    </source>
</evidence>
<keyword evidence="2 3" id="KW-0732">Signal</keyword>
<accession>A0A6G9IE55</accession>
<dbReference type="KEGG" id="orb:IPMB12_11975"/>
<geneLocation type="plasmid" evidence="5">
    <name>pipmb12</name>
</geneLocation>
<dbReference type="Pfam" id="PF03524">
    <property type="entry name" value="CagX"/>
    <property type="match status" value="1"/>
</dbReference>
<feature type="signal peptide" evidence="3">
    <location>
        <begin position="1"/>
        <end position="18"/>
    </location>
</feature>
<dbReference type="NCBIfam" id="NF010460">
    <property type="entry name" value="PRK13885.1"/>
    <property type="match status" value="1"/>
</dbReference>